<dbReference type="GO" id="GO:0005886">
    <property type="term" value="C:plasma membrane"/>
    <property type="evidence" value="ECO:0007669"/>
    <property type="project" value="UniProtKB-SubCell"/>
</dbReference>
<dbReference type="Proteomes" id="UP000000939">
    <property type="component" value="Chromosome"/>
</dbReference>
<comment type="similarity">
    <text evidence="2">Belongs to the ABC transporter superfamily.</text>
</comment>
<dbReference type="SMART" id="SM00382">
    <property type="entry name" value="AAA"/>
    <property type="match status" value="1"/>
</dbReference>
<dbReference type="InterPro" id="IPR003439">
    <property type="entry name" value="ABC_transporter-like_ATP-bd"/>
</dbReference>
<evidence type="ECO:0000256" key="1">
    <source>
        <dbReference type="ARBA" id="ARBA00004417"/>
    </source>
</evidence>
<comment type="subcellular location">
    <subcellularLocation>
        <location evidence="1">Cell inner membrane</location>
        <topology evidence="1">Peripheral membrane protein</topology>
    </subcellularLocation>
</comment>
<reference evidence="9 10" key="1">
    <citation type="journal article" date="2010" name="Stand. Genomic Sci.">
        <title>Complete genome sequence of Arcobacter nitrofigilis type strain (CI).</title>
        <authorList>
            <person name="Pati A."/>
            <person name="Gronow S."/>
            <person name="Lapidus A."/>
            <person name="Copeland A."/>
            <person name="Glavina Del Rio T."/>
            <person name="Nolan M."/>
            <person name="Lucas S."/>
            <person name="Tice H."/>
            <person name="Cheng J.F."/>
            <person name="Han C."/>
            <person name="Chertkov O."/>
            <person name="Bruce D."/>
            <person name="Tapia R."/>
            <person name="Goodwin L."/>
            <person name="Pitluck S."/>
            <person name="Liolios K."/>
            <person name="Ivanova N."/>
            <person name="Mavromatis K."/>
            <person name="Chen A."/>
            <person name="Palaniappan K."/>
            <person name="Land M."/>
            <person name="Hauser L."/>
            <person name="Chang Y.J."/>
            <person name="Jeffries C.D."/>
            <person name="Detter J.C."/>
            <person name="Rohde M."/>
            <person name="Goker M."/>
            <person name="Bristow J."/>
            <person name="Eisen J.A."/>
            <person name="Markowitz V."/>
            <person name="Hugenholtz P."/>
            <person name="Klenk H.P."/>
            <person name="Kyrpides N.C."/>
        </authorList>
    </citation>
    <scope>NUCLEOTIDE SEQUENCE [LARGE SCALE GENOMIC DNA]</scope>
    <source>
        <strain evidence="10">ATCC 33309 / DSM 7299 / CCUG 15893 / LMG 7604 / NCTC 12251 / CI</strain>
    </source>
</reference>
<dbReference type="OrthoDB" id="9809450at2"/>
<dbReference type="PANTHER" id="PTHR43297:SF2">
    <property type="entry name" value="DIPEPTIDE TRANSPORT ATP-BINDING PROTEIN DPPD"/>
    <property type="match status" value="1"/>
</dbReference>
<dbReference type="InterPro" id="IPR050388">
    <property type="entry name" value="ABC_Ni/Peptide_Import"/>
</dbReference>
<name>D5V6K7_ARCNC</name>
<dbReference type="eggNOG" id="COG0444">
    <property type="taxonomic scope" value="Bacteria"/>
</dbReference>
<keyword evidence="5" id="KW-0547">Nucleotide-binding</keyword>
<protein>
    <submittedName>
        <fullName evidence="9">ABC transporter related protein</fullName>
    </submittedName>
</protein>
<dbReference type="PROSITE" id="PS50893">
    <property type="entry name" value="ABC_TRANSPORTER_2"/>
    <property type="match status" value="1"/>
</dbReference>
<feature type="domain" description="ABC transporter" evidence="8">
    <location>
        <begin position="1"/>
        <end position="220"/>
    </location>
</feature>
<keyword evidence="7" id="KW-0472">Membrane</keyword>
<gene>
    <name evidence="9" type="ordered locus">Arnit_2629</name>
</gene>
<sequence>MAKIIINKLQIKNNNKELVNLSFEINKSMALIGESGSGKSLTLKAILNLLPSNLESIINIEPINELDKKNIGFIPQNPFTSLSPMTKISKQFFCEDNKKQEVLKLVGLEGFVLNRFPTQLSGGQLQRVVIAIAISQDPKLLLLDEPTTALDTKNKEIILELLENLIKKLNLKILYVTHDIFSIKNLCEDIIILKNGKIIESGKTKDVLSNAKDEYTIELINSNFINKKFREA</sequence>
<keyword evidence="3" id="KW-0813">Transport</keyword>
<dbReference type="SUPFAM" id="SSF52540">
    <property type="entry name" value="P-loop containing nucleoside triphosphate hydrolases"/>
    <property type="match status" value="1"/>
</dbReference>
<keyword evidence="6" id="KW-0067">ATP-binding</keyword>
<dbReference type="Gene3D" id="3.40.50.300">
    <property type="entry name" value="P-loop containing nucleotide triphosphate hydrolases"/>
    <property type="match status" value="1"/>
</dbReference>
<evidence type="ECO:0000313" key="10">
    <source>
        <dbReference type="Proteomes" id="UP000000939"/>
    </source>
</evidence>
<evidence type="ECO:0000256" key="5">
    <source>
        <dbReference type="ARBA" id="ARBA00022741"/>
    </source>
</evidence>
<dbReference type="EMBL" id="CP001999">
    <property type="protein sequence ID" value="ADG94277.1"/>
    <property type="molecule type" value="Genomic_DNA"/>
</dbReference>
<dbReference type="KEGG" id="ant:Arnit_2629"/>
<keyword evidence="4" id="KW-1003">Cell membrane</keyword>
<dbReference type="HOGENOM" id="CLU_000604_1_23_7"/>
<evidence type="ECO:0000313" key="9">
    <source>
        <dbReference type="EMBL" id="ADG94277.1"/>
    </source>
</evidence>
<evidence type="ECO:0000256" key="7">
    <source>
        <dbReference type="ARBA" id="ARBA00023136"/>
    </source>
</evidence>
<dbReference type="GO" id="GO:0005524">
    <property type="term" value="F:ATP binding"/>
    <property type="evidence" value="ECO:0007669"/>
    <property type="project" value="UniProtKB-KW"/>
</dbReference>
<dbReference type="InterPro" id="IPR017871">
    <property type="entry name" value="ABC_transporter-like_CS"/>
</dbReference>
<evidence type="ECO:0000256" key="6">
    <source>
        <dbReference type="ARBA" id="ARBA00022840"/>
    </source>
</evidence>
<evidence type="ECO:0000256" key="3">
    <source>
        <dbReference type="ARBA" id="ARBA00022448"/>
    </source>
</evidence>
<dbReference type="PANTHER" id="PTHR43297">
    <property type="entry name" value="OLIGOPEPTIDE TRANSPORT ATP-BINDING PROTEIN APPD"/>
    <property type="match status" value="1"/>
</dbReference>
<evidence type="ECO:0000256" key="4">
    <source>
        <dbReference type="ARBA" id="ARBA00022475"/>
    </source>
</evidence>
<dbReference type="GO" id="GO:0016887">
    <property type="term" value="F:ATP hydrolysis activity"/>
    <property type="evidence" value="ECO:0007669"/>
    <property type="project" value="InterPro"/>
</dbReference>
<dbReference type="STRING" id="572480.Arnit_2629"/>
<dbReference type="InterPro" id="IPR003593">
    <property type="entry name" value="AAA+_ATPase"/>
</dbReference>
<dbReference type="AlphaFoldDB" id="D5V6K7"/>
<dbReference type="PROSITE" id="PS00211">
    <property type="entry name" value="ABC_TRANSPORTER_1"/>
    <property type="match status" value="1"/>
</dbReference>
<dbReference type="Pfam" id="PF00005">
    <property type="entry name" value="ABC_tran"/>
    <property type="match status" value="1"/>
</dbReference>
<evidence type="ECO:0000259" key="8">
    <source>
        <dbReference type="PROSITE" id="PS50893"/>
    </source>
</evidence>
<proteinExistence type="inferred from homology"/>
<keyword evidence="10" id="KW-1185">Reference proteome</keyword>
<dbReference type="InterPro" id="IPR027417">
    <property type="entry name" value="P-loop_NTPase"/>
</dbReference>
<evidence type="ECO:0000256" key="2">
    <source>
        <dbReference type="ARBA" id="ARBA00005417"/>
    </source>
</evidence>
<organism evidence="9 10">
    <name type="scientific">Arcobacter nitrofigilis (strain ATCC 33309 / DSM 7299 / CCUG 15893 / LMG 7604 / NCTC 12251 / CI)</name>
    <name type="common">Campylobacter nitrofigilis</name>
    <dbReference type="NCBI Taxonomy" id="572480"/>
    <lineage>
        <taxon>Bacteria</taxon>
        <taxon>Pseudomonadati</taxon>
        <taxon>Campylobacterota</taxon>
        <taxon>Epsilonproteobacteria</taxon>
        <taxon>Campylobacterales</taxon>
        <taxon>Arcobacteraceae</taxon>
        <taxon>Arcobacter</taxon>
    </lineage>
</organism>
<dbReference type="RefSeq" id="WP_013136422.1">
    <property type="nucleotide sequence ID" value="NC_014166.1"/>
</dbReference>
<accession>D5V6K7</accession>